<evidence type="ECO:0000313" key="1">
    <source>
        <dbReference type="EMBL" id="CAF1012851.1"/>
    </source>
</evidence>
<dbReference type="AlphaFoldDB" id="A0A814HLR5"/>
<keyword evidence="2" id="KW-1185">Reference proteome</keyword>
<sequence>MNILDKRKALPWVLSVDQALQILSFIDLKLSGCIFINLWSIEDLLMTLLLYLLVVRRICSDFSSYLVYSRLFFVQLIDRGYNRTAKSALEHQPSDLVEATDMGIEDNQDDNITTSDLQTKILRIESNQRDQPIPICISI</sequence>
<accession>A0A814HLR5</accession>
<reference evidence="1" key="1">
    <citation type="submission" date="2021-02" db="EMBL/GenBank/DDBJ databases">
        <authorList>
            <person name="Nowell W R."/>
        </authorList>
    </citation>
    <scope>NUCLEOTIDE SEQUENCE</scope>
    <source>
        <strain evidence="1">Ploen Becks lab</strain>
    </source>
</reference>
<evidence type="ECO:0000313" key="2">
    <source>
        <dbReference type="Proteomes" id="UP000663879"/>
    </source>
</evidence>
<feature type="non-terminal residue" evidence="1">
    <location>
        <position position="1"/>
    </location>
</feature>
<dbReference type="EMBL" id="CAJNOC010004195">
    <property type="protein sequence ID" value="CAF1012851.1"/>
    <property type="molecule type" value="Genomic_DNA"/>
</dbReference>
<comment type="caution">
    <text evidence="1">The sequence shown here is derived from an EMBL/GenBank/DDBJ whole genome shotgun (WGS) entry which is preliminary data.</text>
</comment>
<gene>
    <name evidence="1" type="ORF">OXX778_LOCUS16980</name>
</gene>
<dbReference type="Proteomes" id="UP000663879">
    <property type="component" value="Unassembled WGS sequence"/>
</dbReference>
<proteinExistence type="predicted"/>
<organism evidence="1 2">
    <name type="scientific">Brachionus calyciflorus</name>
    <dbReference type="NCBI Taxonomy" id="104777"/>
    <lineage>
        <taxon>Eukaryota</taxon>
        <taxon>Metazoa</taxon>
        <taxon>Spiralia</taxon>
        <taxon>Gnathifera</taxon>
        <taxon>Rotifera</taxon>
        <taxon>Eurotatoria</taxon>
        <taxon>Monogononta</taxon>
        <taxon>Pseudotrocha</taxon>
        <taxon>Ploima</taxon>
        <taxon>Brachionidae</taxon>
        <taxon>Brachionus</taxon>
    </lineage>
</organism>
<name>A0A814HLR5_9BILA</name>
<protein>
    <submittedName>
        <fullName evidence="1">Uncharacterized protein</fullName>
    </submittedName>
</protein>